<accession>A0A9N9GU29</accession>
<proteinExistence type="predicted"/>
<sequence length="63" mass="7171">MALSIFVSIDSNFKMKILAQDLIKYEIFADYNWILQCILEATDNLSPRVLFTDSNLAMLAAVQ</sequence>
<dbReference type="EMBL" id="CAJVPY010004862">
    <property type="protein sequence ID" value="CAG8629905.1"/>
    <property type="molecule type" value="Genomic_DNA"/>
</dbReference>
<dbReference type="OrthoDB" id="2440185at2759"/>
<reference evidence="1" key="1">
    <citation type="submission" date="2021-06" db="EMBL/GenBank/DDBJ databases">
        <authorList>
            <person name="Kallberg Y."/>
            <person name="Tangrot J."/>
            <person name="Rosling A."/>
        </authorList>
    </citation>
    <scope>NUCLEOTIDE SEQUENCE</scope>
    <source>
        <strain evidence="1">MA453B</strain>
    </source>
</reference>
<organism evidence="1 2">
    <name type="scientific">Dentiscutata erythropus</name>
    <dbReference type="NCBI Taxonomy" id="1348616"/>
    <lineage>
        <taxon>Eukaryota</taxon>
        <taxon>Fungi</taxon>
        <taxon>Fungi incertae sedis</taxon>
        <taxon>Mucoromycota</taxon>
        <taxon>Glomeromycotina</taxon>
        <taxon>Glomeromycetes</taxon>
        <taxon>Diversisporales</taxon>
        <taxon>Gigasporaceae</taxon>
        <taxon>Dentiscutata</taxon>
    </lineage>
</organism>
<gene>
    <name evidence="1" type="ORF">DERYTH_LOCUS9092</name>
</gene>
<feature type="non-terminal residue" evidence="1">
    <location>
        <position position="63"/>
    </location>
</feature>
<comment type="caution">
    <text evidence="1">The sequence shown here is derived from an EMBL/GenBank/DDBJ whole genome shotgun (WGS) entry which is preliminary data.</text>
</comment>
<protein>
    <submittedName>
        <fullName evidence="1">6741_t:CDS:1</fullName>
    </submittedName>
</protein>
<evidence type="ECO:0000313" key="1">
    <source>
        <dbReference type="EMBL" id="CAG8629905.1"/>
    </source>
</evidence>
<dbReference type="Proteomes" id="UP000789405">
    <property type="component" value="Unassembled WGS sequence"/>
</dbReference>
<keyword evidence="2" id="KW-1185">Reference proteome</keyword>
<name>A0A9N9GU29_9GLOM</name>
<evidence type="ECO:0000313" key="2">
    <source>
        <dbReference type="Proteomes" id="UP000789405"/>
    </source>
</evidence>
<dbReference type="AlphaFoldDB" id="A0A9N9GU29"/>